<keyword evidence="2" id="KW-0812">Transmembrane</keyword>
<keyword evidence="2" id="KW-0472">Membrane</keyword>
<dbReference type="AlphaFoldDB" id="A0A839TD60"/>
<keyword evidence="3" id="KW-0732">Signal</keyword>
<feature type="chain" id="PRO_5032896228" description="SH3 domain protein" evidence="3">
    <location>
        <begin position="47"/>
        <end position="183"/>
    </location>
</feature>
<feature type="signal peptide" evidence="3">
    <location>
        <begin position="1"/>
        <end position="46"/>
    </location>
</feature>
<sequence length="183" mass="19648">MIKRSFLLNSSVSNHVTNHTSERAYGRVTNVSVASLILLASLSVQAAPTVTNADPAAGTATLTPNAVLAPNNVNQITPSNTGSTMVSTTAPNLAASDQPATNINDTLAAQLQPSNKALSEANQELLSRNAQLQRQVNDLQTQVNVLVYESKGQLFLYGAFTVLISLLVGIFISWLVFVRRERW</sequence>
<comment type="caution">
    <text evidence="4">The sequence shown here is derived from an EMBL/GenBank/DDBJ whole genome shotgun (WGS) entry which is preliminary data.</text>
</comment>
<keyword evidence="5" id="KW-1185">Reference proteome</keyword>
<dbReference type="Proteomes" id="UP000588111">
    <property type="component" value="Unassembled WGS sequence"/>
</dbReference>
<evidence type="ECO:0000313" key="5">
    <source>
        <dbReference type="Proteomes" id="UP000588111"/>
    </source>
</evidence>
<name>A0A839TD60_9GAMM</name>
<reference evidence="4 5" key="1">
    <citation type="submission" date="2020-08" db="EMBL/GenBank/DDBJ databases">
        <title>Genomic Encyclopedia of Type Strains, Phase III (KMG-III): the genomes of soil and plant-associated and newly described type strains.</title>
        <authorList>
            <person name="Whitman W."/>
        </authorList>
    </citation>
    <scope>NUCLEOTIDE SEQUENCE [LARGE SCALE GENOMIC DNA]</scope>
    <source>
        <strain evidence="4 5">CECT 5885</strain>
    </source>
</reference>
<protein>
    <recommendedName>
        <fullName evidence="6">SH3 domain protein</fullName>
    </recommendedName>
</protein>
<dbReference type="EMBL" id="JACHXL010000003">
    <property type="protein sequence ID" value="MBB3107108.1"/>
    <property type="molecule type" value="Genomic_DNA"/>
</dbReference>
<feature type="transmembrane region" description="Helical" evidence="2">
    <location>
        <begin position="154"/>
        <end position="177"/>
    </location>
</feature>
<keyword evidence="1" id="KW-0175">Coiled coil</keyword>
<dbReference type="RefSeq" id="WP_227671737.1">
    <property type="nucleotide sequence ID" value="NZ_CAJHAH010000003.1"/>
</dbReference>
<proteinExistence type="predicted"/>
<evidence type="ECO:0000256" key="1">
    <source>
        <dbReference type="SAM" id="Coils"/>
    </source>
</evidence>
<keyword evidence="2" id="KW-1133">Transmembrane helix</keyword>
<organism evidence="4 5">
    <name type="scientific">Psychrobacter luti</name>
    <dbReference type="NCBI Taxonomy" id="198481"/>
    <lineage>
        <taxon>Bacteria</taxon>
        <taxon>Pseudomonadati</taxon>
        <taxon>Pseudomonadota</taxon>
        <taxon>Gammaproteobacteria</taxon>
        <taxon>Moraxellales</taxon>
        <taxon>Moraxellaceae</taxon>
        <taxon>Psychrobacter</taxon>
    </lineage>
</organism>
<accession>A0A839TD60</accession>
<evidence type="ECO:0008006" key="6">
    <source>
        <dbReference type="Google" id="ProtNLM"/>
    </source>
</evidence>
<gene>
    <name evidence="4" type="ORF">FHS24_001625</name>
</gene>
<evidence type="ECO:0000256" key="3">
    <source>
        <dbReference type="SAM" id="SignalP"/>
    </source>
</evidence>
<evidence type="ECO:0000256" key="2">
    <source>
        <dbReference type="SAM" id="Phobius"/>
    </source>
</evidence>
<feature type="coiled-coil region" evidence="1">
    <location>
        <begin position="115"/>
        <end position="149"/>
    </location>
</feature>
<evidence type="ECO:0000313" key="4">
    <source>
        <dbReference type="EMBL" id="MBB3107108.1"/>
    </source>
</evidence>